<organism evidence="1 2">
    <name type="scientific">Photinus pyralis</name>
    <name type="common">Common eastern firefly</name>
    <name type="synonym">Lampyris pyralis</name>
    <dbReference type="NCBI Taxonomy" id="7054"/>
    <lineage>
        <taxon>Eukaryota</taxon>
        <taxon>Metazoa</taxon>
        <taxon>Ecdysozoa</taxon>
        <taxon>Arthropoda</taxon>
        <taxon>Hexapoda</taxon>
        <taxon>Insecta</taxon>
        <taxon>Pterygota</taxon>
        <taxon>Neoptera</taxon>
        <taxon>Endopterygota</taxon>
        <taxon>Coleoptera</taxon>
        <taxon>Polyphaga</taxon>
        <taxon>Elateriformia</taxon>
        <taxon>Elateroidea</taxon>
        <taxon>Lampyridae</taxon>
        <taxon>Lampyrinae</taxon>
        <taxon>Photinus</taxon>
    </lineage>
</organism>
<protein>
    <submittedName>
        <fullName evidence="1">Uncharacterized protein</fullName>
    </submittedName>
</protein>
<evidence type="ECO:0000313" key="1">
    <source>
        <dbReference type="EMBL" id="KAB0790416.1"/>
    </source>
</evidence>
<name>A0A5N3ZZC8_PHOPY</name>
<gene>
    <name evidence="1" type="ORF">PPYR_15213</name>
</gene>
<dbReference type="Proteomes" id="UP000327044">
    <property type="component" value="Unassembled WGS sequence"/>
</dbReference>
<dbReference type="AlphaFoldDB" id="A0A5N3ZZC8"/>
<reference evidence="1 2" key="1">
    <citation type="journal article" date="2018" name="Elife">
        <title>Firefly genomes illuminate parallel origins of bioluminescence in beetles.</title>
        <authorList>
            <person name="Fallon T.R."/>
            <person name="Lower S.E."/>
            <person name="Chang C.H."/>
            <person name="Bessho-Uehara M."/>
            <person name="Martin G.J."/>
            <person name="Bewick A.J."/>
            <person name="Behringer M."/>
            <person name="Debat H.J."/>
            <person name="Wong I."/>
            <person name="Day J.C."/>
            <person name="Suvorov A."/>
            <person name="Silva C.J."/>
            <person name="Stanger-Hall K.F."/>
            <person name="Hall D.W."/>
            <person name="Schmitz R.J."/>
            <person name="Nelson D.R."/>
            <person name="Lewis S.M."/>
            <person name="Shigenobu S."/>
            <person name="Bybee S.M."/>
            <person name="Larracuente A.M."/>
            <person name="Oba Y."/>
            <person name="Weng J.K."/>
        </authorList>
    </citation>
    <scope>NUCLEOTIDE SEQUENCE [LARGE SCALE GENOMIC DNA]</scope>
    <source>
        <strain evidence="1">1611_PpyrPB1</strain>
        <tissue evidence="1">Whole body</tissue>
    </source>
</reference>
<evidence type="ECO:0000313" key="2">
    <source>
        <dbReference type="Proteomes" id="UP000327044"/>
    </source>
</evidence>
<keyword evidence="2" id="KW-1185">Reference proteome</keyword>
<sequence>ILWREKPSDPLTEFQLNTVTYGISSASYWAIRSLFQIALENVNAYPAASKGSNSLTDLTNICKEIIINS</sequence>
<feature type="non-terminal residue" evidence="1">
    <location>
        <position position="1"/>
    </location>
</feature>
<dbReference type="EMBL" id="VVIM01001349">
    <property type="protein sequence ID" value="KAB0790416.1"/>
    <property type="molecule type" value="Genomic_DNA"/>
</dbReference>
<proteinExistence type="predicted"/>
<comment type="caution">
    <text evidence="1">The sequence shown here is derived from an EMBL/GenBank/DDBJ whole genome shotgun (WGS) entry which is preliminary data.</text>
</comment>
<dbReference type="InParanoid" id="A0A5N3ZZC8"/>
<accession>A0A5N3ZZC8</accession>